<comment type="caution">
    <text evidence="1">The sequence shown here is derived from an EMBL/GenBank/DDBJ whole genome shotgun (WGS) entry which is preliminary data.</text>
</comment>
<name>A0A8H3L4C6_9GLOM</name>
<gene>
    <name evidence="1" type="ORF">RCL2_000730700</name>
</gene>
<accession>A0A8H3L4C6</accession>
<evidence type="ECO:0000313" key="2">
    <source>
        <dbReference type="Proteomes" id="UP000615446"/>
    </source>
</evidence>
<protein>
    <submittedName>
        <fullName evidence="1">Kinase-like domain-containing protein</fullName>
    </submittedName>
</protein>
<organism evidence="1 2">
    <name type="scientific">Rhizophagus clarus</name>
    <dbReference type="NCBI Taxonomy" id="94130"/>
    <lineage>
        <taxon>Eukaryota</taxon>
        <taxon>Fungi</taxon>
        <taxon>Fungi incertae sedis</taxon>
        <taxon>Mucoromycota</taxon>
        <taxon>Glomeromycotina</taxon>
        <taxon>Glomeromycetes</taxon>
        <taxon>Glomerales</taxon>
        <taxon>Glomeraceae</taxon>
        <taxon>Rhizophagus</taxon>
    </lineage>
</organism>
<sequence>MSSNRIEVIWAAIQNGNDLTQKCQIETLDPKMIVERIPTANLKKFKYLPESGHSQIYTAIWIDGHYTEWDSKEKQLKRLGTYLKD</sequence>
<dbReference type="Proteomes" id="UP000615446">
    <property type="component" value="Unassembled WGS sequence"/>
</dbReference>
<evidence type="ECO:0000313" key="1">
    <source>
        <dbReference type="EMBL" id="GES80006.1"/>
    </source>
</evidence>
<dbReference type="AlphaFoldDB" id="A0A8H3L4C6"/>
<keyword evidence="1" id="KW-0808">Transferase</keyword>
<dbReference type="OrthoDB" id="2425774at2759"/>
<dbReference type="EMBL" id="BLAL01000047">
    <property type="protein sequence ID" value="GES80006.1"/>
    <property type="molecule type" value="Genomic_DNA"/>
</dbReference>
<keyword evidence="1" id="KW-0418">Kinase</keyword>
<dbReference type="GO" id="GO:0016301">
    <property type="term" value="F:kinase activity"/>
    <property type="evidence" value="ECO:0007669"/>
    <property type="project" value="UniProtKB-KW"/>
</dbReference>
<reference evidence="1" key="1">
    <citation type="submission" date="2019-10" db="EMBL/GenBank/DDBJ databases">
        <title>Conservation and host-specific expression of non-tandemly repeated heterogenous ribosome RNA gene in arbuscular mycorrhizal fungi.</title>
        <authorList>
            <person name="Maeda T."/>
            <person name="Kobayashi Y."/>
            <person name="Nakagawa T."/>
            <person name="Ezawa T."/>
            <person name="Yamaguchi K."/>
            <person name="Bino T."/>
            <person name="Nishimoto Y."/>
            <person name="Shigenobu S."/>
            <person name="Kawaguchi M."/>
        </authorList>
    </citation>
    <scope>NUCLEOTIDE SEQUENCE</scope>
    <source>
        <strain evidence="1">HR1</strain>
    </source>
</reference>
<proteinExistence type="predicted"/>